<keyword evidence="2 8" id="KW-0732">Signal</keyword>
<evidence type="ECO:0000256" key="5">
    <source>
        <dbReference type="ARBA" id="ARBA00023180"/>
    </source>
</evidence>
<comment type="caution">
    <text evidence="10">The sequence shown here is derived from an EMBL/GenBank/DDBJ whole genome shotgun (WGS) entry which is preliminary data.</text>
</comment>
<keyword evidence="7" id="KW-0812">Transmembrane</keyword>
<feature type="transmembrane region" description="Helical" evidence="7">
    <location>
        <begin position="636"/>
        <end position="656"/>
    </location>
</feature>
<dbReference type="InterPro" id="IPR011641">
    <property type="entry name" value="Tyr-kin_ephrin_A/B_rcpt-like"/>
</dbReference>
<evidence type="ECO:0000256" key="7">
    <source>
        <dbReference type="SAM" id="Phobius"/>
    </source>
</evidence>
<protein>
    <submittedName>
        <fullName evidence="10">SCUBE3 protein</fullName>
    </submittedName>
</protein>
<sequence length="1369" mass="149108">MLFLLILASFAASGYAEVLCFSDSVPASRRQYIQNEEGVAIPIKIGSFRWNLAVQVSVLADLLISEKLGYHVAPVEFLGFPSFQDLVLKLAGCTSTLCNETADAVHIVVDSFAEDAVTMESFRAAQPERVFSWGIYVTGSVRDAAFREAGLPLEYYRNYVTGFNRPHRFFHSLSDLDGEDFLLCNDSTTYGDDFTNARLWANYVQWTGDTDGVIETSGGYVAKCPDGRFWLSPACRGNSSECIPVLSAFATLANMLQWATVHSLPFAIGRPPNFPKFLDLARTYDVLFYYWEPDDTLALADLQVSRLVLPPNNVAEYKEGNFRTAAAGTNLYKYGSSLLARFAPRVRGLVQGIATNEAAIWNLATSISMGQGQELGDVFFTNQSEARRQMCEWAKSNLDVWEPWLPIETNCILGFGLVNAEDDHVASREEATRCSLCPAGTFSQFFVDDVGHTHRCTPCPPGTSQSASGKATCGACGLGTFASNPGQALCSPCARGSYAASLGMSSCFKCGDDTERTTTVLAEEGWVVVQGATSSSYCRCAPGRFLRNGQCLPCGVGASCPGSDSLEVLPGFHAKALEPGLIFKCFGLPGRCPGGLPGTCAPGRDAGSPGCSECLEGLQPNGAECAPCSAGDYVRLAAYGLLVLFATAGLHLLFLVGGHGSNRLQSKVVTAALCSSHLITYAQLYAVMSQIQAVNWAEPFLSFLELFKVLSLETMLSSVWSISCITSLTPEANFLTRTLLVPLFFTLGPIISHVAFTRMAKKSLGMPATQQAPKVAWLSGSLGSLCLLFFIMMCFVCLEPFRCNVHPNGLATMQTEHGVFCNFFEQHLRLCIVGGVVMLIPLGFLGLSTWIVTKELPRRVAKGDTEFVRATSFLTMRFKPGYEAFSVAFLLRNLLLAVTPMFSSASVSLLMMGSLLTTSVAMVAYFKPWRSLLTSQVDILGHLVMLVVLLLSGLSVQDQNDSSVMVFCTAISSFMVAVILAAAVHSVAQYVKSKFHKPFSFFLCHHKAVTASLARWLKMELQGRGSHFTTFLDLDSLTDLTLLFSYVSTQVRTFVILGSPGVVARKWCLGEMATARLSNVTSVLVSLPDFKLPDEIFIKQIATRVPDILDLTTYGYGVSEVKATLRWLASLKLIAMEKVSAVSVGQMVGELTGRGVKSNNAVLRSEGACIVVDHEHPEAFASAHVLQRLLAPIMMDRGMPIMVLPLENPQTQLEYIQPYFMVLMCSRNCFASPYIKECVLKARFLQACAVLPVISDEDFVLHASAPVVATDCEDGEAYQSVLAAVFLEVALPFHTRSSSEEDLAIRALHIGRRLVLGAFQTLRSKLWMTSGRPESDDESSMGESPAQGQLHGRLDAYLAEEEDMVTLKF</sequence>
<dbReference type="OrthoDB" id="439917at2759"/>
<keyword evidence="3" id="KW-0677">Repeat</keyword>
<feature type="chain" id="PRO_5032281665" evidence="8">
    <location>
        <begin position="17"/>
        <end position="1369"/>
    </location>
</feature>
<feature type="transmembrane region" description="Helical" evidence="7">
    <location>
        <begin position="937"/>
        <end position="956"/>
    </location>
</feature>
<feature type="transmembrane region" description="Helical" evidence="7">
    <location>
        <begin position="776"/>
        <end position="798"/>
    </location>
</feature>
<feature type="transmembrane region" description="Helical" evidence="7">
    <location>
        <begin position="734"/>
        <end position="756"/>
    </location>
</feature>
<evidence type="ECO:0000256" key="6">
    <source>
        <dbReference type="SAM" id="MobiDB-lite"/>
    </source>
</evidence>
<evidence type="ECO:0000256" key="4">
    <source>
        <dbReference type="ARBA" id="ARBA00023157"/>
    </source>
</evidence>
<evidence type="ECO:0000256" key="3">
    <source>
        <dbReference type="ARBA" id="ARBA00022737"/>
    </source>
</evidence>
<keyword evidence="4" id="KW-1015">Disulfide bond</keyword>
<feature type="signal peptide" evidence="8">
    <location>
        <begin position="1"/>
        <end position="16"/>
    </location>
</feature>
<dbReference type="Proteomes" id="UP000604046">
    <property type="component" value="Unassembled WGS sequence"/>
</dbReference>
<keyword evidence="7" id="KW-1133">Transmembrane helix</keyword>
<evidence type="ECO:0000313" key="10">
    <source>
        <dbReference type="EMBL" id="CAE7383850.1"/>
    </source>
</evidence>
<evidence type="ECO:0000256" key="8">
    <source>
        <dbReference type="SAM" id="SignalP"/>
    </source>
</evidence>
<feature type="region of interest" description="Disordered" evidence="6">
    <location>
        <begin position="1330"/>
        <end position="1349"/>
    </location>
</feature>
<organism evidence="10 11">
    <name type="scientific">Symbiodinium natans</name>
    <dbReference type="NCBI Taxonomy" id="878477"/>
    <lineage>
        <taxon>Eukaryota</taxon>
        <taxon>Sar</taxon>
        <taxon>Alveolata</taxon>
        <taxon>Dinophyceae</taxon>
        <taxon>Suessiales</taxon>
        <taxon>Symbiodiniaceae</taxon>
        <taxon>Symbiodinium</taxon>
    </lineage>
</organism>
<dbReference type="Pfam" id="PF07699">
    <property type="entry name" value="Ephrin_rec_like"/>
    <property type="match status" value="1"/>
</dbReference>
<evidence type="ECO:0000256" key="1">
    <source>
        <dbReference type="ARBA" id="ARBA00022703"/>
    </source>
</evidence>
<dbReference type="InterPro" id="IPR052459">
    <property type="entry name" value="TNFRSF_decoy_receptor"/>
</dbReference>
<evidence type="ECO:0000259" key="9">
    <source>
        <dbReference type="Pfam" id="PF07699"/>
    </source>
</evidence>
<feature type="domain" description="Tyrosine-protein kinase ephrin type A/B receptor-like" evidence="9">
    <location>
        <begin position="479"/>
        <end position="518"/>
    </location>
</feature>
<name>A0A812QA99_9DINO</name>
<dbReference type="EMBL" id="CAJNDS010002229">
    <property type="protein sequence ID" value="CAE7383850.1"/>
    <property type="molecule type" value="Genomic_DNA"/>
</dbReference>
<keyword evidence="5" id="KW-0325">Glycoprotein</keyword>
<feature type="transmembrane region" description="Helical" evidence="7">
    <location>
        <begin position="830"/>
        <end position="852"/>
    </location>
</feature>
<dbReference type="SMART" id="SM01411">
    <property type="entry name" value="Ephrin_rec_like"/>
    <property type="match status" value="3"/>
</dbReference>
<keyword evidence="7" id="KW-0472">Membrane</keyword>
<dbReference type="InterPro" id="IPR009030">
    <property type="entry name" value="Growth_fac_rcpt_cys_sf"/>
</dbReference>
<evidence type="ECO:0000313" key="11">
    <source>
        <dbReference type="Proteomes" id="UP000604046"/>
    </source>
</evidence>
<gene>
    <name evidence="10" type="primary">SCUBE3</name>
    <name evidence="10" type="ORF">SNAT2548_LOCUS20942</name>
</gene>
<evidence type="ECO:0000256" key="2">
    <source>
        <dbReference type="ARBA" id="ARBA00022729"/>
    </source>
</evidence>
<keyword evidence="1" id="KW-0053">Apoptosis</keyword>
<dbReference type="PANTHER" id="PTHR23097">
    <property type="entry name" value="TUMOR NECROSIS FACTOR RECEPTOR SUPERFAMILY MEMBER"/>
    <property type="match status" value="1"/>
</dbReference>
<feature type="transmembrane region" description="Helical" evidence="7">
    <location>
        <begin position="962"/>
        <end position="984"/>
    </location>
</feature>
<feature type="transmembrane region" description="Helical" evidence="7">
    <location>
        <begin position="901"/>
        <end position="925"/>
    </location>
</feature>
<reference evidence="10" key="1">
    <citation type="submission" date="2021-02" db="EMBL/GenBank/DDBJ databases">
        <authorList>
            <person name="Dougan E. K."/>
            <person name="Rhodes N."/>
            <person name="Thang M."/>
            <person name="Chan C."/>
        </authorList>
    </citation>
    <scope>NUCLEOTIDE SEQUENCE</scope>
</reference>
<dbReference type="Gene3D" id="2.10.50.10">
    <property type="entry name" value="Tumor Necrosis Factor Receptor, subunit A, domain 2"/>
    <property type="match status" value="1"/>
</dbReference>
<accession>A0A812QA99</accession>
<keyword evidence="11" id="KW-1185">Reference proteome</keyword>
<dbReference type="SUPFAM" id="SSF57184">
    <property type="entry name" value="Growth factor receptor domain"/>
    <property type="match status" value="1"/>
</dbReference>
<dbReference type="PANTHER" id="PTHR23097:SF181">
    <property type="entry name" value="CASPASE-8-LIKE"/>
    <property type="match status" value="1"/>
</dbReference>
<proteinExistence type="predicted"/>